<dbReference type="InParanoid" id="E9FZ48"/>
<keyword evidence="4" id="KW-1185">Reference proteome</keyword>
<dbReference type="Proteomes" id="UP000000305">
    <property type="component" value="Unassembled WGS sequence"/>
</dbReference>
<dbReference type="AlphaFoldDB" id="E9FZ48"/>
<proteinExistence type="predicted"/>
<dbReference type="HOGENOM" id="CLU_2348792_0_0_1"/>
<protein>
    <submittedName>
        <fullName evidence="3">Uncharacterized protein</fullName>
    </submittedName>
</protein>
<feature type="coiled-coil region" evidence="1">
    <location>
        <begin position="62"/>
        <end position="96"/>
    </location>
</feature>
<sequence length="97" mass="11160">MGNDELSSEESVEEISQEEMEESLTTVEVEMKDTDSNDSFDYVKDDLVKNILPPNQAVILENIRLKLDNEELQTELESSKQRLAFLEKQVHSLSRSQ</sequence>
<organism evidence="3 4">
    <name type="scientific">Daphnia pulex</name>
    <name type="common">Water flea</name>
    <dbReference type="NCBI Taxonomy" id="6669"/>
    <lineage>
        <taxon>Eukaryota</taxon>
        <taxon>Metazoa</taxon>
        <taxon>Ecdysozoa</taxon>
        <taxon>Arthropoda</taxon>
        <taxon>Crustacea</taxon>
        <taxon>Branchiopoda</taxon>
        <taxon>Diplostraca</taxon>
        <taxon>Cladocera</taxon>
        <taxon>Anomopoda</taxon>
        <taxon>Daphniidae</taxon>
        <taxon>Daphnia</taxon>
    </lineage>
</organism>
<name>E9FZ48_DAPPU</name>
<dbReference type="OrthoDB" id="5982876at2759"/>
<feature type="region of interest" description="Disordered" evidence="2">
    <location>
        <begin position="1"/>
        <end position="24"/>
    </location>
</feature>
<evidence type="ECO:0000256" key="1">
    <source>
        <dbReference type="SAM" id="Coils"/>
    </source>
</evidence>
<feature type="compositionally biased region" description="Acidic residues" evidence="2">
    <location>
        <begin position="1"/>
        <end position="22"/>
    </location>
</feature>
<evidence type="ECO:0000313" key="4">
    <source>
        <dbReference type="Proteomes" id="UP000000305"/>
    </source>
</evidence>
<evidence type="ECO:0000256" key="2">
    <source>
        <dbReference type="SAM" id="MobiDB-lite"/>
    </source>
</evidence>
<keyword evidence="1" id="KW-0175">Coiled coil</keyword>
<accession>E9FZ48</accession>
<evidence type="ECO:0000313" key="3">
    <source>
        <dbReference type="EMBL" id="EFX87662.1"/>
    </source>
</evidence>
<reference evidence="3 4" key="1">
    <citation type="journal article" date="2011" name="Science">
        <title>The ecoresponsive genome of Daphnia pulex.</title>
        <authorList>
            <person name="Colbourne J.K."/>
            <person name="Pfrender M.E."/>
            <person name="Gilbert D."/>
            <person name="Thomas W.K."/>
            <person name="Tucker A."/>
            <person name="Oakley T.H."/>
            <person name="Tokishita S."/>
            <person name="Aerts A."/>
            <person name="Arnold G.J."/>
            <person name="Basu M.K."/>
            <person name="Bauer D.J."/>
            <person name="Caceres C.E."/>
            <person name="Carmel L."/>
            <person name="Casola C."/>
            <person name="Choi J.H."/>
            <person name="Detter J.C."/>
            <person name="Dong Q."/>
            <person name="Dusheyko S."/>
            <person name="Eads B.D."/>
            <person name="Frohlich T."/>
            <person name="Geiler-Samerotte K.A."/>
            <person name="Gerlach D."/>
            <person name="Hatcher P."/>
            <person name="Jogdeo S."/>
            <person name="Krijgsveld J."/>
            <person name="Kriventseva E.V."/>
            <person name="Kultz D."/>
            <person name="Laforsch C."/>
            <person name="Lindquist E."/>
            <person name="Lopez J."/>
            <person name="Manak J.R."/>
            <person name="Muller J."/>
            <person name="Pangilinan J."/>
            <person name="Patwardhan R.P."/>
            <person name="Pitluck S."/>
            <person name="Pritham E.J."/>
            <person name="Rechtsteiner A."/>
            <person name="Rho M."/>
            <person name="Rogozin I.B."/>
            <person name="Sakarya O."/>
            <person name="Salamov A."/>
            <person name="Schaack S."/>
            <person name="Shapiro H."/>
            <person name="Shiga Y."/>
            <person name="Skalitzky C."/>
            <person name="Smith Z."/>
            <person name="Souvorov A."/>
            <person name="Sung W."/>
            <person name="Tang Z."/>
            <person name="Tsuchiya D."/>
            <person name="Tu H."/>
            <person name="Vos H."/>
            <person name="Wang M."/>
            <person name="Wolf Y.I."/>
            <person name="Yamagata H."/>
            <person name="Yamada T."/>
            <person name="Ye Y."/>
            <person name="Shaw J.R."/>
            <person name="Andrews J."/>
            <person name="Crease T.J."/>
            <person name="Tang H."/>
            <person name="Lucas S.M."/>
            <person name="Robertson H.M."/>
            <person name="Bork P."/>
            <person name="Koonin E.V."/>
            <person name="Zdobnov E.M."/>
            <person name="Grigoriev I.V."/>
            <person name="Lynch M."/>
            <person name="Boore J.L."/>
        </authorList>
    </citation>
    <scope>NUCLEOTIDE SEQUENCE [LARGE SCALE GENOMIC DNA]</scope>
</reference>
<dbReference type="EMBL" id="GL732527">
    <property type="protein sequence ID" value="EFX87662.1"/>
    <property type="molecule type" value="Genomic_DNA"/>
</dbReference>
<dbReference type="KEGG" id="dpx:DAPPUDRAFT_235504"/>
<gene>
    <name evidence="3" type="ORF">DAPPUDRAFT_235504</name>
</gene>